<proteinExistence type="predicted"/>
<keyword evidence="2" id="KW-1185">Reference proteome</keyword>
<gene>
    <name evidence="1" type="ORF">N0B31_01985</name>
</gene>
<accession>A0A9E7R3Y0</accession>
<dbReference type="AlphaFoldDB" id="A0A9E7R3Y0"/>
<evidence type="ECO:0000313" key="2">
    <source>
        <dbReference type="Proteomes" id="UP001057580"/>
    </source>
</evidence>
<dbReference type="GeneID" id="74941153"/>
<name>A0A9E7R3Y0_9EURY</name>
<dbReference type="Proteomes" id="UP001057580">
    <property type="component" value="Chromosome"/>
</dbReference>
<dbReference type="EMBL" id="CP104003">
    <property type="protein sequence ID" value="UWM55061.1"/>
    <property type="molecule type" value="Genomic_DNA"/>
</dbReference>
<reference evidence="1" key="1">
    <citation type="submission" date="2022-09" db="EMBL/GenBank/DDBJ databases">
        <title>Diverse halophilic archaea isolated from saline environments.</title>
        <authorList>
            <person name="Cui H.-L."/>
        </authorList>
    </citation>
    <scope>NUCLEOTIDE SEQUENCE</scope>
    <source>
        <strain evidence="1">ZS-35-S2</strain>
    </source>
</reference>
<sequence>MADLLRTLTERLAEGRDLDVAADLDVELDGVPLHVEAYTDLVVVTLPSLSLGRRLVGHHGDRSADVAALLDAADLTAEVRVGPRPVARLGADVTPGPLERRLGLGSIRLVPRGLLLAALLD</sequence>
<dbReference type="KEGG" id="ssai:N0B31_01985"/>
<dbReference type="RefSeq" id="WP_260594113.1">
    <property type="nucleotide sequence ID" value="NZ_CP104003.1"/>
</dbReference>
<evidence type="ECO:0000313" key="1">
    <source>
        <dbReference type="EMBL" id="UWM55061.1"/>
    </source>
</evidence>
<protein>
    <submittedName>
        <fullName evidence="1">Uncharacterized protein</fullName>
    </submittedName>
</protein>
<organism evidence="1 2">
    <name type="scientific">Salinirubellus salinus</name>
    <dbReference type="NCBI Taxonomy" id="1364945"/>
    <lineage>
        <taxon>Archaea</taxon>
        <taxon>Methanobacteriati</taxon>
        <taxon>Methanobacteriota</taxon>
        <taxon>Stenosarchaea group</taxon>
        <taxon>Halobacteria</taxon>
        <taxon>Halobacteriales</taxon>
        <taxon>Natronomonadaceae</taxon>
        <taxon>Salinirubellus</taxon>
    </lineage>
</organism>